<dbReference type="EMBL" id="BMNY01000001">
    <property type="protein sequence ID" value="GGM73360.1"/>
    <property type="molecule type" value="Genomic_DNA"/>
</dbReference>
<reference evidence="1" key="1">
    <citation type="journal article" date="2014" name="Int. J. Syst. Evol. Microbiol.">
        <title>Complete genome sequence of Corynebacterium casei LMG S-19264T (=DSM 44701T), isolated from a smear-ripened cheese.</title>
        <authorList>
            <consortium name="US DOE Joint Genome Institute (JGI-PGF)"/>
            <person name="Walter F."/>
            <person name="Albersmeier A."/>
            <person name="Kalinowski J."/>
            <person name="Ruckert C."/>
        </authorList>
    </citation>
    <scope>NUCLEOTIDE SEQUENCE</scope>
    <source>
        <strain evidence="1">JCM 13583</strain>
    </source>
</reference>
<dbReference type="AlphaFoldDB" id="A0AA37BRA5"/>
<name>A0AA37BRA5_9ARCH</name>
<gene>
    <name evidence="1" type="ORF">GCM10007108_09210</name>
</gene>
<sequence length="58" mass="6515">MRGYSECEAACWDYGADSAPFYSCLDACERGEPIVRPTFVVARPDKGNRTGNRERLVK</sequence>
<accession>A0AA37BRA5</accession>
<dbReference type="Proteomes" id="UP000632195">
    <property type="component" value="Unassembled WGS sequence"/>
</dbReference>
<evidence type="ECO:0000313" key="2">
    <source>
        <dbReference type="Proteomes" id="UP000632195"/>
    </source>
</evidence>
<reference evidence="1" key="2">
    <citation type="submission" date="2022-09" db="EMBL/GenBank/DDBJ databases">
        <authorList>
            <person name="Sun Q."/>
            <person name="Ohkuma M."/>
        </authorList>
    </citation>
    <scope>NUCLEOTIDE SEQUENCE</scope>
    <source>
        <strain evidence="1">JCM 13583</strain>
    </source>
</reference>
<proteinExistence type="predicted"/>
<organism evidence="1 2">
    <name type="scientific">Thermogymnomonas acidicola</name>
    <dbReference type="NCBI Taxonomy" id="399579"/>
    <lineage>
        <taxon>Archaea</taxon>
        <taxon>Methanobacteriati</taxon>
        <taxon>Thermoplasmatota</taxon>
        <taxon>Thermoplasmata</taxon>
        <taxon>Thermoplasmatales</taxon>
        <taxon>Thermogymnomonas</taxon>
    </lineage>
</organism>
<comment type="caution">
    <text evidence="1">The sequence shown here is derived from an EMBL/GenBank/DDBJ whole genome shotgun (WGS) entry which is preliminary data.</text>
</comment>
<keyword evidence="2" id="KW-1185">Reference proteome</keyword>
<evidence type="ECO:0000313" key="1">
    <source>
        <dbReference type="EMBL" id="GGM73360.1"/>
    </source>
</evidence>
<protein>
    <submittedName>
        <fullName evidence="1">Uncharacterized protein</fullName>
    </submittedName>
</protein>